<dbReference type="Proteomes" id="UP000298390">
    <property type="component" value="Unassembled WGS sequence"/>
</dbReference>
<evidence type="ECO:0000313" key="2">
    <source>
        <dbReference type="EMBL" id="TFY52996.1"/>
    </source>
</evidence>
<evidence type="ECO:0008006" key="4">
    <source>
        <dbReference type="Google" id="ProtNLM"/>
    </source>
</evidence>
<evidence type="ECO:0000313" key="3">
    <source>
        <dbReference type="Proteomes" id="UP000298390"/>
    </source>
</evidence>
<accession>A0A4Y9XSA5</accession>
<evidence type="ECO:0000256" key="1">
    <source>
        <dbReference type="SAM" id="MobiDB-lite"/>
    </source>
</evidence>
<name>A0A4Y9XSA5_9APHY</name>
<feature type="compositionally biased region" description="Basic residues" evidence="1">
    <location>
        <begin position="215"/>
        <end position="225"/>
    </location>
</feature>
<comment type="caution">
    <text evidence="2">The sequence shown here is derived from an EMBL/GenBank/DDBJ whole genome shotgun (WGS) entry which is preliminary data.</text>
</comment>
<organism evidence="2 3">
    <name type="scientific">Rhodofomes roseus</name>
    <dbReference type="NCBI Taxonomy" id="34475"/>
    <lineage>
        <taxon>Eukaryota</taxon>
        <taxon>Fungi</taxon>
        <taxon>Dikarya</taxon>
        <taxon>Basidiomycota</taxon>
        <taxon>Agaricomycotina</taxon>
        <taxon>Agaricomycetes</taxon>
        <taxon>Polyporales</taxon>
        <taxon>Rhodofomes</taxon>
    </lineage>
</organism>
<dbReference type="AlphaFoldDB" id="A0A4Y9XSA5"/>
<gene>
    <name evidence="2" type="ORF">EVJ58_g9698</name>
</gene>
<dbReference type="EMBL" id="SEKV01000886">
    <property type="protein sequence ID" value="TFY52996.1"/>
    <property type="molecule type" value="Genomic_DNA"/>
</dbReference>
<dbReference type="Pfam" id="PF14223">
    <property type="entry name" value="Retrotran_gag_2"/>
    <property type="match status" value="1"/>
</dbReference>
<feature type="compositionally biased region" description="Basic and acidic residues" evidence="1">
    <location>
        <begin position="255"/>
        <end position="275"/>
    </location>
</feature>
<feature type="region of interest" description="Disordered" evidence="1">
    <location>
        <begin position="208"/>
        <end position="301"/>
    </location>
</feature>
<reference evidence="2 3" key="1">
    <citation type="submission" date="2019-01" db="EMBL/GenBank/DDBJ databases">
        <title>Genome sequencing of the rare red list fungi Fomitopsis rosea.</title>
        <authorList>
            <person name="Buettner E."/>
            <person name="Kellner H."/>
        </authorList>
    </citation>
    <scope>NUCLEOTIDE SEQUENCE [LARGE SCALE GENOMIC DNA]</scope>
    <source>
        <strain evidence="2 3">DSM 105464</strain>
    </source>
</reference>
<protein>
    <recommendedName>
        <fullName evidence="4">DUF4219 domain-containing protein</fullName>
    </recommendedName>
</protein>
<proteinExistence type="predicted"/>
<dbReference type="PANTHER" id="PTHR47481:SF7">
    <property type="entry name" value="CCHC-TYPE DOMAIN-CONTAINING PROTEIN"/>
    <property type="match status" value="1"/>
</dbReference>
<dbReference type="PANTHER" id="PTHR47481">
    <property type="match status" value="1"/>
</dbReference>
<sequence length="301" mass="34010">MAESSVLRYKIDALAGAENWQTWKVRLSDILIDADLWDYVSGDLTCTSPLAANAKAEEKAAKEKEISGWKAKDRKALTAIRLRVADKVLIYVKAALTSHDAWKKLETMYEAQGILAIVQARRKMFRAACTEDQDVEEFIRQMTGYRDDLLTLQQTVSEEELSISLLTALPESWNTFTAALDYRTGLKDSAELIARILDEDRRVKSRAEETALHGKFQKAKGKGKRPLPNCWKHNKPGYQADCPDHEGARKHKEEKRRTEHTKSKPKDKGSEDKAMVADTSDADTEDYAFSVTDIASHMDDD</sequence>